<keyword evidence="4" id="KW-0934">Plastid</keyword>
<evidence type="ECO:0000256" key="8">
    <source>
        <dbReference type="ARBA" id="ARBA00022946"/>
    </source>
</evidence>
<accession>A0A150GEQ5</accession>
<keyword evidence="5" id="KW-0808">Transferase</keyword>
<gene>
    <name evidence="16" type="ORF">GPECTOR_29g79</name>
</gene>
<dbReference type="AlphaFoldDB" id="A0A150GEQ5"/>
<evidence type="ECO:0000256" key="14">
    <source>
        <dbReference type="SAM" id="MobiDB-lite"/>
    </source>
</evidence>
<dbReference type="PANTHER" id="PTHR32523">
    <property type="entry name" value="PHYTOL KINASE 1, CHLOROPLASTIC"/>
    <property type="match status" value="1"/>
</dbReference>
<keyword evidence="10" id="KW-0472">Membrane</keyword>
<evidence type="ECO:0000313" key="16">
    <source>
        <dbReference type="EMBL" id="KXZ48304.1"/>
    </source>
</evidence>
<evidence type="ECO:0000256" key="3">
    <source>
        <dbReference type="ARBA" id="ARBA00022528"/>
    </source>
</evidence>
<feature type="region of interest" description="Disordered" evidence="14">
    <location>
        <begin position="207"/>
        <end position="233"/>
    </location>
</feature>
<keyword evidence="7" id="KW-0418">Kinase</keyword>
<dbReference type="Proteomes" id="UP000075714">
    <property type="component" value="Unassembled WGS sequence"/>
</dbReference>
<dbReference type="GO" id="GO:0016020">
    <property type="term" value="C:membrane"/>
    <property type="evidence" value="ECO:0007669"/>
    <property type="project" value="UniProtKB-SubCell"/>
</dbReference>
<protein>
    <recommendedName>
        <fullName evidence="12">phytol kinase</fullName>
        <ecNumber evidence="12">2.7.1.182</ecNumber>
    </recommendedName>
</protein>
<comment type="subcellular location">
    <subcellularLocation>
        <location evidence="1">Plastid</location>
        <location evidence="1">Chloroplast membrane</location>
        <topology evidence="1">Multi-pass membrane protein</topology>
    </subcellularLocation>
</comment>
<dbReference type="EC" id="2.7.1.182" evidence="12"/>
<keyword evidence="15" id="KW-0732">Signal</keyword>
<evidence type="ECO:0000256" key="10">
    <source>
        <dbReference type="ARBA" id="ARBA00023136"/>
    </source>
</evidence>
<dbReference type="OrthoDB" id="563259at2759"/>
<feature type="compositionally biased region" description="Low complexity" evidence="14">
    <location>
        <begin position="216"/>
        <end position="230"/>
    </location>
</feature>
<keyword evidence="6" id="KW-0812">Transmembrane</keyword>
<dbReference type="GO" id="GO:0009507">
    <property type="term" value="C:chloroplast"/>
    <property type="evidence" value="ECO:0007669"/>
    <property type="project" value="UniProtKB-SubCell"/>
</dbReference>
<evidence type="ECO:0000256" key="1">
    <source>
        <dbReference type="ARBA" id="ARBA00004508"/>
    </source>
</evidence>
<evidence type="ECO:0000256" key="7">
    <source>
        <dbReference type="ARBA" id="ARBA00022777"/>
    </source>
</evidence>
<name>A0A150GEQ5_GONPE</name>
<evidence type="ECO:0000256" key="13">
    <source>
        <dbReference type="ARBA" id="ARBA00048889"/>
    </source>
</evidence>
<dbReference type="GO" id="GO:0010276">
    <property type="term" value="F:phytol kinase activity"/>
    <property type="evidence" value="ECO:0007669"/>
    <property type="project" value="UniProtKB-EC"/>
</dbReference>
<comment type="pathway">
    <text evidence="11">Cofactor biosynthesis; tocopherol biosynthesis.</text>
</comment>
<keyword evidence="9" id="KW-1133">Transmembrane helix</keyword>
<evidence type="ECO:0000256" key="5">
    <source>
        <dbReference type="ARBA" id="ARBA00022679"/>
    </source>
</evidence>
<feature type="signal peptide" evidence="15">
    <location>
        <begin position="1"/>
        <end position="23"/>
    </location>
</feature>
<feature type="chain" id="PRO_5007561997" description="phytol kinase" evidence="15">
    <location>
        <begin position="24"/>
        <end position="494"/>
    </location>
</feature>
<dbReference type="PANTHER" id="PTHR32523:SF8">
    <property type="entry name" value="DOLICHOL KINASE"/>
    <property type="match status" value="1"/>
</dbReference>
<evidence type="ECO:0000256" key="4">
    <source>
        <dbReference type="ARBA" id="ARBA00022640"/>
    </source>
</evidence>
<proteinExistence type="inferred from homology"/>
<evidence type="ECO:0000256" key="12">
    <source>
        <dbReference type="ARBA" id="ARBA00039024"/>
    </source>
</evidence>
<keyword evidence="8" id="KW-0809">Transit peptide</keyword>
<comment type="catalytic activity">
    <reaction evidence="13">
        <text>phytol + CTP = phytyl phosphate + CDP + H(+)</text>
        <dbReference type="Rhea" id="RHEA:38055"/>
        <dbReference type="ChEBI" id="CHEBI:15378"/>
        <dbReference type="ChEBI" id="CHEBI:17327"/>
        <dbReference type="ChEBI" id="CHEBI:37563"/>
        <dbReference type="ChEBI" id="CHEBI:58069"/>
        <dbReference type="ChEBI" id="CHEBI:75483"/>
        <dbReference type="EC" id="2.7.1.182"/>
    </reaction>
</comment>
<keyword evidence="17" id="KW-1185">Reference proteome</keyword>
<evidence type="ECO:0000256" key="6">
    <source>
        <dbReference type="ARBA" id="ARBA00022692"/>
    </source>
</evidence>
<evidence type="ECO:0000256" key="9">
    <source>
        <dbReference type="ARBA" id="ARBA00022989"/>
    </source>
</evidence>
<evidence type="ECO:0000256" key="2">
    <source>
        <dbReference type="ARBA" id="ARBA00010794"/>
    </source>
</evidence>
<evidence type="ECO:0000256" key="15">
    <source>
        <dbReference type="SAM" id="SignalP"/>
    </source>
</evidence>
<comment type="similarity">
    <text evidence="2">Belongs to the polyprenol kinase family.</text>
</comment>
<evidence type="ECO:0000256" key="11">
    <source>
        <dbReference type="ARBA" id="ARBA00024015"/>
    </source>
</evidence>
<dbReference type="EMBL" id="LSYV01000030">
    <property type="protein sequence ID" value="KXZ48304.1"/>
    <property type="molecule type" value="Genomic_DNA"/>
</dbReference>
<keyword evidence="3" id="KW-0150">Chloroplast</keyword>
<dbReference type="InterPro" id="IPR039606">
    <property type="entry name" value="Phytol/farnesol_kinase"/>
</dbReference>
<evidence type="ECO:0000313" key="17">
    <source>
        <dbReference type="Proteomes" id="UP000075714"/>
    </source>
</evidence>
<comment type="caution">
    <text evidence="16">The sequence shown here is derived from an EMBL/GenBank/DDBJ whole genome shotgun (WGS) entry which is preliminary data.</text>
</comment>
<organism evidence="16 17">
    <name type="scientific">Gonium pectorale</name>
    <name type="common">Green alga</name>
    <dbReference type="NCBI Taxonomy" id="33097"/>
    <lineage>
        <taxon>Eukaryota</taxon>
        <taxon>Viridiplantae</taxon>
        <taxon>Chlorophyta</taxon>
        <taxon>core chlorophytes</taxon>
        <taxon>Chlorophyceae</taxon>
        <taxon>CS clade</taxon>
        <taxon>Chlamydomonadales</taxon>
        <taxon>Volvocaceae</taxon>
        <taxon>Gonium</taxon>
    </lineage>
</organism>
<sequence>MYSSSLQLLAHNCIIVACDLAMASSPDEEPQQRELFAALVAALEDSRVLEHTARAVLLHTCNTRALRALMPHSVLVAARGHVDLWRLHVCWSYDAEDADAVRIAARLRAVASGRCVQHAARCMGLAVLCDADGGSAYGLPPEVLALLHTEQSPAGGEMSDDAVMQLRAMACMMQLGDPAPPGRRGALALAMRVGWLAVASARARAAGEGGGGGGASSSSGALPPAVVAAPRPRRSVPQEAVVPLAADALRAAWHYLALPRAVAQAVSAAAVAEAADWWRLAAAVVDRAAPCSTGDAGRPDLLSLGDRLAVAWGLPPDCVVLSLPAEPPPTLAAALDGGLLRCLERLMRRAGRYPQRPEATLLQRLVQRVRQSQSVWSYLAPLLAYGEPRQAAALLATLRKLLRTVDSRALGAEDLDPEANLHDCILTTISDVLAAVVEQEEELAAAAAPGAEPPSPASQQLLGLVSCAACEWLPELSQSLSQLLLSNGMASPGR</sequence>
<reference evidence="17" key="1">
    <citation type="journal article" date="2016" name="Nat. Commun.">
        <title>The Gonium pectorale genome demonstrates co-option of cell cycle regulation during the evolution of multicellularity.</title>
        <authorList>
            <person name="Hanschen E.R."/>
            <person name="Marriage T.N."/>
            <person name="Ferris P.J."/>
            <person name="Hamaji T."/>
            <person name="Toyoda A."/>
            <person name="Fujiyama A."/>
            <person name="Neme R."/>
            <person name="Noguchi H."/>
            <person name="Minakuchi Y."/>
            <person name="Suzuki M."/>
            <person name="Kawai-Toyooka H."/>
            <person name="Smith D.R."/>
            <person name="Sparks H."/>
            <person name="Anderson J."/>
            <person name="Bakaric R."/>
            <person name="Luria V."/>
            <person name="Karger A."/>
            <person name="Kirschner M.W."/>
            <person name="Durand P.M."/>
            <person name="Michod R.E."/>
            <person name="Nozaki H."/>
            <person name="Olson B.J."/>
        </authorList>
    </citation>
    <scope>NUCLEOTIDE SEQUENCE [LARGE SCALE GENOMIC DNA]</scope>
    <source>
        <strain evidence="17">NIES-2863</strain>
    </source>
</reference>